<name>A0A429ZQD2_9ENTE</name>
<evidence type="ECO:0000313" key="3">
    <source>
        <dbReference type="Proteomes" id="UP000288490"/>
    </source>
</evidence>
<evidence type="ECO:0000256" key="1">
    <source>
        <dbReference type="SAM" id="Phobius"/>
    </source>
</evidence>
<accession>A0A429ZQD2</accession>
<feature type="transmembrane region" description="Helical" evidence="1">
    <location>
        <begin position="94"/>
        <end position="113"/>
    </location>
</feature>
<dbReference type="SUPFAM" id="SSF158560">
    <property type="entry name" value="BH3980-like"/>
    <property type="match status" value="1"/>
</dbReference>
<reference evidence="2 3" key="1">
    <citation type="submission" date="2017-05" db="EMBL/GenBank/DDBJ databases">
        <title>Vagococcus spp. assemblies.</title>
        <authorList>
            <person name="Gulvik C.A."/>
        </authorList>
    </citation>
    <scope>NUCLEOTIDE SEQUENCE [LARGE SCALE GENOMIC DNA]</scope>
    <source>
        <strain evidence="2 3">SS1994</strain>
    </source>
</reference>
<proteinExistence type="predicted"/>
<dbReference type="EMBL" id="NGJT01000002">
    <property type="protein sequence ID" value="RST95924.1"/>
    <property type="molecule type" value="Genomic_DNA"/>
</dbReference>
<feature type="transmembrane region" description="Helical" evidence="1">
    <location>
        <begin position="246"/>
        <end position="264"/>
    </location>
</feature>
<comment type="caution">
    <text evidence="2">The sequence shown here is derived from an EMBL/GenBank/DDBJ whole genome shotgun (WGS) entry which is preliminary data.</text>
</comment>
<keyword evidence="3" id="KW-1185">Reference proteome</keyword>
<keyword evidence="1" id="KW-1133">Transmembrane helix</keyword>
<keyword evidence="1" id="KW-0812">Transmembrane</keyword>
<dbReference type="OrthoDB" id="1655249at2"/>
<feature type="transmembrane region" description="Helical" evidence="1">
    <location>
        <begin position="119"/>
        <end position="139"/>
    </location>
</feature>
<sequence length="274" mass="31443">MVVEEMIEKNNELRDKLTPENKEYYEKILLYTRFKGLFGDDEVIETVLLNILYDLLDAQESGVLAEDYFGKEPKAYLDELFQEMPQVSLSKKLSIFYMVFGISSGFSLFSTLTQKNPSINSLTILLNGLISMLLVFSVFKYLEKMTFKVKKQSKMIEYIVVFIMGLLLMASYIGSVVIGNHFLSIPIPLYLSISVIVIAMTVVSYLIIKRKNKPYYSYLVFGWGITLFTTINRLPQTQKWFESEPIIIASIVLILLGSFLAAKFSQKTILKEDK</sequence>
<keyword evidence="1" id="KW-0472">Membrane</keyword>
<dbReference type="RefSeq" id="WP_125956087.1">
    <property type="nucleotide sequence ID" value="NZ_JAQEJV010000002.1"/>
</dbReference>
<dbReference type="Proteomes" id="UP000288490">
    <property type="component" value="Unassembled WGS sequence"/>
</dbReference>
<feature type="transmembrane region" description="Helical" evidence="1">
    <location>
        <begin position="159"/>
        <end position="183"/>
    </location>
</feature>
<organism evidence="2 3">
    <name type="scientific">Vagococcus bubulae</name>
    <dbReference type="NCBI Taxonomy" id="1977868"/>
    <lineage>
        <taxon>Bacteria</taxon>
        <taxon>Bacillati</taxon>
        <taxon>Bacillota</taxon>
        <taxon>Bacilli</taxon>
        <taxon>Lactobacillales</taxon>
        <taxon>Enterococcaceae</taxon>
        <taxon>Vagococcus</taxon>
    </lineage>
</organism>
<evidence type="ECO:0008006" key="4">
    <source>
        <dbReference type="Google" id="ProtNLM"/>
    </source>
</evidence>
<gene>
    <name evidence="2" type="ORF">CBF36_01780</name>
</gene>
<evidence type="ECO:0000313" key="2">
    <source>
        <dbReference type="EMBL" id="RST95924.1"/>
    </source>
</evidence>
<protein>
    <recommendedName>
        <fullName evidence="4">DUF1129 domain-containing protein</fullName>
    </recommendedName>
</protein>
<feature type="transmembrane region" description="Helical" evidence="1">
    <location>
        <begin position="215"/>
        <end position="234"/>
    </location>
</feature>
<feature type="transmembrane region" description="Helical" evidence="1">
    <location>
        <begin position="189"/>
        <end position="208"/>
    </location>
</feature>
<dbReference type="AlphaFoldDB" id="A0A429ZQD2"/>